<dbReference type="Gene3D" id="1.20.80.10">
    <property type="match status" value="1"/>
</dbReference>
<dbReference type="OrthoDB" id="409763at2759"/>
<accession>A0A226DKI3</accession>
<keyword evidence="5" id="KW-1185">Reference proteome</keyword>
<evidence type="ECO:0000313" key="5">
    <source>
        <dbReference type="Proteomes" id="UP000198287"/>
    </source>
</evidence>
<dbReference type="PANTHER" id="PTHR23310">
    <property type="entry name" value="ACYL-COA-BINDING PROTEIN, ACBP"/>
    <property type="match status" value="1"/>
</dbReference>
<evidence type="ECO:0000259" key="3">
    <source>
        <dbReference type="PROSITE" id="PS51228"/>
    </source>
</evidence>
<dbReference type="Proteomes" id="UP000198287">
    <property type="component" value="Unassembled WGS sequence"/>
</dbReference>
<organism evidence="4 5">
    <name type="scientific">Folsomia candida</name>
    <name type="common">Springtail</name>
    <dbReference type="NCBI Taxonomy" id="158441"/>
    <lineage>
        <taxon>Eukaryota</taxon>
        <taxon>Metazoa</taxon>
        <taxon>Ecdysozoa</taxon>
        <taxon>Arthropoda</taxon>
        <taxon>Hexapoda</taxon>
        <taxon>Collembola</taxon>
        <taxon>Entomobryomorpha</taxon>
        <taxon>Isotomoidea</taxon>
        <taxon>Isotomidae</taxon>
        <taxon>Proisotominae</taxon>
        <taxon>Folsomia</taxon>
    </lineage>
</organism>
<dbReference type="GO" id="GO:0006631">
    <property type="term" value="P:fatty acid metabolic process"/>
    <property type="evidence" value="ECO:0007669"/>
    <property type="project" value="TreeGrafter"/>
</dbReference>
<dbReference type="InterPro" id="IPR035984">
    <property type="entry name" value="Acyl-CoA-binding_sf"/>
</dbReference>
<feature type="domain" description="ACB" evidence="3">
    <location>
        <begin position="132"/>
        <end position="216"/>
    </location>
</feature>
<comment type="similarity">
    <text evidence="1">Belongs to the ACBP family.</text>
</comment>
<proteinExistence type="inferred from homology"/>
<protein>
    <submittedName>
        <fullName evidence="4">Enoyl-CoA delta isomerase 2, mitochondrial</fullName>
    </submittedName>
</protein>
<dbReference type="Pfam" id="PF00887">
    <property type="entry name" value="ACBP"/>
    <property type="match status" value="1"/>
</dbReference>
<dbReference type="STRING" id="158441.A0A226DKI3"/>
<name>A0A226DKI3_FOLCA</name>
<dbReference type="InterPro" id="IPR000582">
    <property type="entry name" value="Acyl-CoA-binding_protein"/>
</dbReference>
<dbReference type="EMBL" id="LNIX01000016">
    <property type="protein sequence ID" value="OXA46062.1"/>
    <property type="molecule type" value="Genomic_DNA"/>
</dbReference>
<dbReference type="SUPFAM" id="SSF47027">
    <property type="entry name" value="Acyl-CoA binding protein"/>
    <property type="match status" value="1"/>
</dbReference>
<dbReference type="PANTHER" id="PTHR23310:SF62">
    <property type="entry name" value="ACYL-COA BINDING PROTEIN 1, ISOFORM A"/>
    <property type="match status" value="1"/>
</dbReference>
<dbReference type="InterPro" id="IPR014352">
    <property type="entry name" value="FERM/acyl-CoA-bd_prot_sf"/>
</dbReference>
<dbReference type="PRINTS" id="PR00689">
    <property type="entry name" value="ACOABINDINGP"/>
</dbReference>
<evidence type="ECO:0000256" key="1">
    <source>
        <dbReference type="ARBA" id="ARBA00005567"/>
    </source>
</evidence>
<reference evidence="4 5" key="1">
    <citation type="submission" date="2015-12" db="EMBL/GenBank/DDBJ databases">
        <title>The genome of Folsomia candida.</title>
        <authorList>
            <person name="Faddeeva A."/>
            <person name="Derks M.F."/>
            <person name="Anvar Y."/>
            <person name="Smit S."/>
            <person name="Van Straalen N."/>
            <person name="Roelofs D."/>
        </authorList>
    </citation>
    <scope>NUCLEOTIDE SEQUENCE [LARGE SCALE GENOMIC DNA]</scope>
    <source>
        <strain evidence="4 5">VU population</strain>
        <tissue evidence="4">Whole body</tissue>
    </source>
</reference>
<dbReference type="GO" id="GO:0000062">
    <property type="term" value="F:fatty-acyl-CoA binding"/>
    <property type="evidence" value="ECO:0007669"/>
    <property type="project" value="InterPro"/>
</dbReference>
<sequence>MGYRWKGIGEGIQNMYTLLGLKPLPASLEAKERKSAVVQNLTQQEWFQTPQSIHILNPLANTFPTIPHLCGYVTFDIVTFRSPKKVTQVDFDFLGIMFARSFFQRTGYKISSPVSVELRRLIRNHPFLRMSSSTNFSEAVANSSKIKSASNEEKLKLYSLYKQGTIGRNRTQQPGMFDLVGTAKWDAWNSLRDMSMDDAQKNYVTLVNGLLGVKIDDGEKIYSQSSGPVLVSGVNRIRIITWNRPEKKNAMNEEVQFTLGNNDGMGHFPQKSYLFHVNKPPLPLQSQNSNAPYVPQLQIIATNFQMYVTLTKLLRDFNNDETVDIVVITGSGDYFCSGNDLGNFMSVDMNDKENEVKKWIGIIE</sequence>
<evidence type="ECO:0000313" key="4">
    <source>
        <dbReference type="EMBL" id="OXA46062.1"/>
    </source>
</evidence>
<dbReference type="SUPFAM" id="SSF52096">
    <property type="entry name" value="ClpP/crotonase"/>
    <property type="match status" value="1"/>
</dbReference>
<gene>
    <name evidence="4" type="ORF">Fcan01_18930</name>
</gene>
<dbReference type="Gene3D" id="3.90.226.10">
    <property type="entry name" value="2-enoyl-CoA Hydratase, Chain A, domain 1"/>
    <property type="match status" value="1"/>
</dbReference>
<keyword evidence="2" id="KW-0446">Lipid-binding</keyword>
<dbReference type="InterPro" id="IPR029045">
    <property type="entry name" value="ClpP/crotonase-like_dom_sf"/>
</dbReference>
<dbReference type="AlphaFoldDB" id="A0A226DKI3"/>
<keyword evidence="4" id="KW-0413">Isomerase</keyword>
<evidence type="ECO:0000256" key="2">
    <source>
        <dbReference type="ARBA" id="ARBA00023121"/>
    </source>
</evidence>
<dbReference type="GO" id="GO:0016853">
    <property type="term" value="F:isomerase activity"/>
    <property type="evidence" value="ECO:0007669"/>
    <property type="project" value="UniProtKB-KW"/>
</dbReference>
<comment type="caution">
    <text evidence="4">The sequence shown here is derived from an EMBL/GenBank/DDBJ whole genome shotgun (WGS) entry which is preliminary data.</text>
</comment>
<dbReference type="PROSITE" id="PS51228">
    <property type="entry name" value="ACB_2"/>
    <property type="match status" value="1"/>
</dbReference>